<dbReference type="AlphaFoldDB" id="Q0HQ19"/>
<dbReference type="GO" id="GO:0004803">
    <property type="term" value="F:transposase activity"/>
    <property type="evidence" value="ECO:0007669"/>
    <property type="project" value="InterPro"/>
</dbReference>
<gene>
    <name evidence="1" type="ordered locus">Shewmr7_3809</name>
</gene>
<dbReference type="PANTHER" id="PTHR34322">
    <property type="entry name" value="TRANSPOSASE, Y1_TNP DOMAIN-CONTAINING"/>
    <property type="match status" value="1"/>
</dbReference>
<dbReference type="HOGENOM" id="CLU_2144125_0_0_6"/>
<proteinExistence type="predicted"/>
<dbReference type="GO" id="GO:0003677">
    <property type="term" value="F:DNA binding"/>
    <property type="evidence" value="ECO:0007669"/>
    <property type="project" value="InterPro"/>
</dbReference>
<sequence>MNSRLNISPYDHCCSRVVQRAFLCSDDSYSGKSYDYRRGWVKSLLFELAAVFAIDVAAFSVMSNHLHLGLRVDIDSANHWTDRKGLEQWHNYWEHLEKRRHFAKCCQHFQCN</sequence>
<dbReference type="SUPFAM" id="SSF143422">
    <property type="entry name" value="Transposase IS200-like"/>
    <property type="match status" value="1"/>
</dbReference>
<dbReference type="InterPro" id="IPR036515">
    <property type="entry name" value="Transposase_17_sf"/>
</dbReference>
<name>Q0HQ19_SHESR</name>
<protein>
    <recommendedName>
        <fullName evidence="2">Transposase IS200-like domain-containing protein</fullName>
    </recommendedName>
</protein>
<evidence type="ECO:0000313" key="1">
    <source>
        <dbReference type="EMBL" id="ABI44786.1"/>
    </source>
</evidence>
<dbReference type="EMBL" id="CP000444">
    <property type="protein sequence ID" value="ABI44786.1"/>
    <property type="molecule type" value="Genomic_DNA"/>
</dbReference>
<accession>Q0HQ19</accession>
<dbReference type="PANTHER" id="PTHR34322:SF2">
    <property type="entry name" value="TRANSPOSASE IS200-LIKE DOMAIN-CONTAINING PROTEIN"/>
    <property type="match status" value="1"/>
</dbReference>
<dbReference type="KEGG" id="shm:Shewmr7_3809"/>
<reference evidence="1" key="1">
    <citation type="submission" date="2006-08" db="EMBL/GenBank/DDBJ databases">
        <title>Complete sequence of Chromosome1 of Shewanella sp. MR-7.</title>
        <authorList>
            <consortium name="US DOE Joint Genome Institute"/>
            <person name="Copeland A."/>
            <person name="Lucas S."/>
            <person name="Lapidus A."/>
            <person name="Barry K."/>
            <person name="Detter J.C."/>
            <person name="Glavina del Rio T."/>
            <person name="Hammon N."/>
            <person name="Israni S."/>
            <person name="Dalin E."/>
            <person name="Tice H."/>
            <person name="Pitluck S."/>
            <person name="Kiss H."/>
            <person name="Brettin T."/>
            <person name="Bruce D."/>
            <person name="Han C."/>
            <person name="Tapia R."/>
            <person name="Gilna P."/>
            <person name="Schmutz J."/>
            <person name="Larimer F."/>
            <person name="Land M."/>
            <person name="Hauser L."/>
            <person name="Kyrpides N."/>
            <person name="Mikhailova N."/>
            <person name="Nealson K."/>
            <person name="Konstantinidis K."/>
            <person name="Klappenbach J."/>
            <person name="Tiedje J."/>
            <person name="Richardson P."/>
        </authorList>
    </citation>
    <scope>NUCLEOTIDE SEQUENCE</scope>
    <source>
        <strain evidence="1">MR-7</strain>
    </source>
</reference>
<dbReference type="GO" id="GO:0006313">
    <property type="term" value="P:DNA transposition"/>
    <property type="evidence" value="ECO:0007669"/>
    <property type="project" value="InterPro"/>
</dbReference>
<organism evidence="1">
    <name type="scientific">Shewanella sp. (strain MR-7)</name>
    <dbReference type="NCBI Taxonomy" id="60481"/>
    <lineage>
        <taxon>Bacteria</taxon>
        <taxon>Pseudomonadati</taxon>
        <taxon>Pseudomonadota</taxon>
        <taxon>Gammaproteobacteria</taxon>
        <taxon>Alteromonadales</taxon>
        <taxon>Shewanellaceae</taxon>
        <taxon>Shewanella</taxon>
    </lineage>
</organism>
<evidence type="ECO:0008006" key="2">
    <source>
        <dbReference type="Google" id="ProtNLM"/>
    </source>
</evidence>